<dbReference type="AlphaFoldDB" id="A0AAE0WM01"/>
<dbReference type="Proteomes" id="UP001274830">
    <property type="component" value="Unassembled WGS sequence"/>
</dbReference>
<organism evidence="1 2">
    <name type="scientific">Recurvomyces mirabilis</name>
    <dbReference type="NCBI Taxonomy" id="574656"/>
    <lineage>
        <taxon>Eukaryota</taxon>
        <taxon>Fungi</taxon>
        <taxon>Dikarya</taxon>
        <taxon>Ascomycota</taxon>
        <taxon>Pezizomycotina</taxon>
        <taxon>Dothideomycetes</taxon>
        <taxon>Dothideomycetidae</taxon>
        <taxon>Mycosphaerellales</taxon>
        <taxon>Teratosphaeriaceae</taxon>
        <taxon>Recurvomyces</taxon>
    </lineage>
</organism>
<evidence type="ECO:0000313" key="1">
    <source>
        <dbReference type="EMBL" id="KAK3674193.1"/>
    </source>
</evidence>
<keyword evidence="2" id="KW-1185">Reference proteome</keyword>
<dbReference type="PANTHER" id="PTHR35179">
    <property type="entry name" value="PROTEIN CBG02620"/>
    <property type="match status" value="1"/>
</dbReference>
<name>A0AAE0WM01_9PEZI</name>
<reference evidence="1" key="1">
    <citation type="submission" date="2023-07" db="EMBL/GenBank/DDBJ databases">
        <title>Black Yeasts Isolated from many extreme environments.</title>
        <authorList>
            <person name="Coleine C."/>
            <person name="Stajich J.E."/>
            <person name="Selbmann L."/>
        </authorList>
    </citation>
    <scope>NUCLEOTIDE SEQUENCE</scope>
    <source>
        <strain evidence="1">CCFEE 5485</strain>
    </source>
</reference>
<gene>
    <name evidence="1" type="ORF">LTR78_006040</name>
</gene>
<protein>
    <submittedName>
        <fullName evidence="1">Uncharacterized protein</fullName>
    </submittedName>
</protein>
<dbReference type="PANTHER" id="PTHR35179:SF2">
    <property type="entry name" value="START DOMAIN-CONTAINING PROTEIN"/>
    <property type="match status" value="1"/>
</dbReference>
<dbReference type="EMBL" id="JAUTXT010000021">
    <property type="protein sequence ID" value="KAK3674193.1"/>
    <property type="molecule type" value="Genomic_DNA"/>
</dbReference>
<comment type="caution">
    <text evidence="1">The sequence shown here is derived from an EMBL/GenBank/DDBJ whole genome shotgun (WGS) entry which is preliminary data.</text>
</comment>
<sequence>MNEEPPDRLDITNVKLIASYNWLDCKEPTILVPDCRVDLITDRWAFSQLLGHFGKLREKGAAFGFQAQVIGNTVVFMSNDAGKAEVIGTNPRSFKGFRDNFGAEYLQYRADCAESVSHYGIVEYDLDGIKILLRHKVNGFLDEKAPEALIDLLSLEVAVPGELKDSKGDIIVRSAGCLVTQAAHLELSTAKSVNTVEKYLEKEMPEQWISQTPNFIRCSAGLSSSAQKRRHHACRSTRD</sequence>
<accession>A0AAE0WM01</accession>
<proteinExistence type="predicted"/>
<evidence type="ECO:0000313" key="2">
    <source>
        <dbReference type="Proteomes" id="UP001274830"/>
    </source>
</evidence>